<feature type="transmembrane region" description="Helical" evidence="6">
    <location>
        <begin position="134"/>
        <end position="153"/>
    </location>
</feature>
<dbReference type="EMBL" id="KZ805762">
    <property type="protein sequence ID" value="PVH91880.1"/>
    <property type="molecule type" value="Genomic_DNA"/>
</dbReference>
<feature type="transmembrane region" description="Helical" evidence="6">
    <location>
        <begin position="181"/>
        <end position="201"/>
    </location>
</feature>
<evidence type="ECO:0000259" key="7">
    <source>
        <dbReference type="Pfam" id="PF20684"/>
    </source>
</evidence>
<comment type="similarity">
    <text evidence="5">Belongs to the SAT4 family.</text>
</comment>
<dbReference type="InterPro" id="IPR052337">
    <property type="entry name" value="SAT4-like"/>
</dbReference>
<comment type="subcellular location">
    <subcellularLocation>
        <location evidence="1">Membrane</location>
        <topology evidence="1">Multi-pass membrane protein</topology>
    </subcellularLocation>
</comment>
<keyword evidence="2 6" id="KW-0812">Transmembrane</keyword>
<gene>
    <name evidence="8" type="ORF">DM02DRAFT_702580</name>
</gene>
<dbReference type="PANTHER" id="PTHR33048">
    <property type="entry name" value="PTH11-LIKE INTEGRAL MEMBRANE PROTEIN (AFU_ORTHOLOGUE AFUA_5G11245)"/>
    <property type="match status" value="1"/>
</dbReference>
<evidence type="ECO:0000313" key="8">
    <source>
        <dbReference type="EMBL" id="PVH91880.1"/>
    </source>
</evidence>
<keyword evidence="4 6" id="KW-0472">Membrane</keyword>
<dbReference type="OrthoDB" id="3934549at2759"/>
<dbReference type="PANTHER" id="PTHR33048:SF167">
    <property type="entry name" value="INTEGRAL MEMBRANE PROTEIN"/>
    <property type="match status" value="1"/>
</dbReference>
<dbReference type="STRING" id="97972.A0A2V1D1H0"/>
<evidence type="ECO:0000256" key="2">
    <source>
        <dbReference type="ARBA" id="ARBA00022692"/>
    </source>
</evidence>
<dbReference type="Pfam" id="PF20684">
    <property type="entry name" value="Fung_rhodopsin"/>
    <property type="match status" value="1"/>
</dbReference>
<dbReference type="AlphaFoldDB" id="A0A2V1D1H0"/>
<evidence type="ECO:0000256" key="5">
    <source>
        <dbReference type="ARBA" id="ARBA00038359"/>
    </source>
</evidence>
<keyword evidence="9" id="KW-1185">Reference proteome</keyword>
<feature type="transmembrane region" description="Helical" evidence="6">
    <location>
        <begin position="213"/>
        <end position="231"/>
    </location>
</feature>
<feature type="domain" description="Rhodopsin" evidence="7">
    <location>
        <begin position="36"/>
        <end position="280"/>
    </location>
</feature>
<evidence type="ECO:0000256" key="4">
    <source>
        <dbReference type="ARBA" id="ARBA00023136"/>
    </source>
</evidence>
<evidence type="ECO:0000256" key="1">
    <source>
        <dbReference type="ARBA" id="ARBA00004141"/>
    </source>
</evidence>
<feature type="transmembrane region" description="Helical" evidence="6">
    <location>
        <begin position="104"/>
        <end position="122"/>
    </location>
</feature>
<evidence type="ECO:0000256" key="6">
    <source>
        <dbReference type="SAM" id="Phobius"/>
    </source>
</evidence>
<keyword evidence="3 6" id="KW-1133">Transmembrane helix</keyword>
<evidence type="ECO:0000313" key="9">
    <source>
        <dbReference type="Proteomes" id="UP000244855"/>
    </source>
</evidence>
<protein>
    <recommendedName>
        <fullName evidence="7">Rhodopsin domain-containing protein</fullName>
    </recommendedName>
</protein>
<name>A0A2V1D1H0_9PLEO</name>
<dbReference type="InterPro" id="IPR049326">
    <property type="entry name" value="Rhodopsin_dom_fungi"/>
</dbReference>
<proteinExistence type="inferred from homology"/>
<organism evidence="8 9">
    <name type="scientific">Periconia macrospinosa</name>
    <dbReference type="NCBI Taxonomy" id="97972"/>
    <lineage>
        <taxon>Eukaryota</taxon>
        <taxon>Fungi</taxon>
        <taxon>Dikarya</taxon>
        <taxon>Ascomycota</taxon>
        <taxon>Pezizomycotina</taxon>
        <taxon>Dothideomycetes</taxon>
        <taxon>Pleosporomycetidae</taxon>
        <taxon>Pleosporales</taxon>
        <taxon>Massarineae</taxon>
        <taxon>Periconiaceae</taxon>
        <taxon>Periconia</taxon>
    </lineage>
</organism>
<feature type="transmembrane region" description="Helical" evidence="6">
    <location>
        <begin position="52"/>
        <end position="73"/>
    </location>
</feature>
<dbReference type="Proteomes" id="UP000244855">
    <property type="component" value="Unassembled WGS sequence"/>
</dbReference>
<feature type="transmembrane region" description="Helical" evidence="6">
    <location>
        <begin position="251"/>
        <end position="274"/>
    </location>
</feature>
<sequence>MASQQDGPLPPDTDHRHEYMAAIIVFTVIAVVIAWLRMYTRMFISRNAWWDDWVMFIGTFLTILTNGILIRAFELGLGRHIYYVPKEQIPECFKWLWAAEPTNLFALYTVRLSITLFFLRLIPTHHKRYRHIIWASIWGLTISDIYVSVNYFIQCRPIEKVWRPETPGECLSDAVYAAAPWVYQAVSILADLALMSIPILMFRSLNLPLRTKIGVIVLCCLGVFTCAIAVVKTALLPALFDHHNKDKTWSLAQLCFWAPMEICVGMICGSLPCLKPLYHRIKGGTRIPSQKSSSYASGFAGIMDGSRAKNGKSSANEFINLEDRSKSEDSILPRNRQHDDIELCLKASQQSDGELSAPKDILPTTGILRTTELQFRSETSKKREDKCLRRATAVRGMQECVVNIDSRRKRGDKGITGDKSGVGKWSPMPSVLHCCLAQITINDTSLGQRKPTCSPNTSLTMVEASRTPHWILIQSLATSRRLHMLCTGTP</sequence>
<accession>A0A2V1D1H0</accession>
<feature type="transmembrane region" description="Helical" evidence="6">
    <location>
        <begin position="20"/>
        <end position="40"/>
    </location>
</feature>
<reference evidence="8 9" key="1">
    <citation type="journal article" date="2018" name="Sci. Rep.">
        <title>Comparative genomics provides insights into the lifestyle and reveals functional heterogeneity of dark septate endophytic fungi.</title>
        <authorList>
            <person name="Knapp D.G."/>
            <person name="Nemeth J.B."/>
            <person name="Barry K."/>
            <person name="Hainaut M."/>
            <person name="Henrissat B."/>
            <person name="Johnson J."/>
            <person name="Kuo A."/>
            <person name="Lim J.H.P."/>
            <person name="Lipzen A."/>
            <person name="Nolan M."/>
            <person name="Ohm R.A."/>
            <person name="Tamas L."/>
            <person name="Grigoriev I.V."/>
            <person name="Spatafora J.W."/>
            <person name="Nagy L.G."/>
            <person name="Kovacs G.M."/>
        </authorList>
    </citation>
    <scope>NUCLEOTIDE SEQUENCE [LARGE SCALE GENOMIC DNA]</scope>
    <source>
        <strain evidence="8 9">DSE2036</strain>
    </source>
</reference>
<evidence type="ECO:0000256" key="3">
    <source>
        <dbReference type="ARBA" id="ARBA00022989"/>
    </source>
</evidence>
<dbReference type="GO" id="GO:0016020">
    <property type="term" value="C:membrane"/>
    <property type="evidence" value="ECO:0007669"/>
    <property type="project" value="UniProtKB-SubCell"/>
</dbReference>